<dbReference type="InterPro" id="IPR050369">
    <property type="entry name" value="RBOH/FRE"/>
</dbReference>
<dbReference type="PRINTS" id="PR00466">
    <property type="entry name" value="GP91PHOX"/>
</dbReference>
<dbReference type="InterPro" id="IPR017927">
    <property type="entry name" value="FAD-bd_FR_type"/>
</dbReference>
<feature type="transmembrane region" description="Helical" evidence="17">
    <location>
        <begin position="264"/>
        <end position="282"/>
    </location>
</feature>
<comment type="caution">
    <text evidence="19">The sequence shown here is derived from an EMBL/GenBank/DDBJ whole genome shotgun (WGS) entry which is preliminary data.</text>
</comment>
<comment type="cofactor">
    <cofactor evidence="1">
        <name>FAD</name>
        <dbReference type="ChEBI" id="CHEBI:57692"/>
    </cofactor>
</comment>
<keyword evidence="12" id="KW-0408">Iron</keyword>
<dbReference type="SUPFAM" id="SSF52343">
    <property type="entry name" value="Ferredoxin reductase-like, C-terminal NADP-linked domain"/>
    <property type="match status" value="1"/>
</dbReference>
<feature type="domain" description="FAD-binding FR-type" evidence="18">
    <location>
        <begin position="311"/>
        <end position="416"/>
    </location>
</feature>
<dbReference type="EMBL" id="BTGU01000018">
    <property type="protein sequence ID" value="GMN44553.1"/>
    <property type="molecule type" value="Genomic_DNA"/>
</dbReference>
<accession>A0AA87ZYB4</accession>
<keyword evidence="5" id="KW-0285">Flavoprotein</keyword>
<feature type="transmembrane region" description="Helical" evidence="17">
    <location>
        <begin position="534"/>
        <end position="560"/>
    </location>
</feature>
<reference evidence="19" key="1">
    <citation type="submission" date="2023-07" db="EMBL/GenBank/DDBJ databases">
        <title>draft genome sequence of fig (Ficus carica).</title>
        <authorList>
            <person name="Takahashi T."/>
            <person name="Nishimura K."/>
        </authorList>
    </citation>
    <scope>NUCLEOTIDE SEQUENCE</scope>
</reference>
<keyword evidence="20" id="KW-1185">Reference proteome</keyword>
<dbReference type="InterPro" id="IPR013121">
    <property type="entry name" value="Fe_red_NAD-bd_6"/>
</dbReference>
<comment type="similarity">
    <text evidence="3">Belongs to the ferric reductase (FRE) family.</text>
</comment>
<dbReference type="Proteomes" id="UP001187192">
    <property type="component" value="Unassembled WGS sequence"/>
</dbReference>
<organism evidence="19 20">
    <name type="scientific">Ficus carica</name>
    <name type="common">Common fig</name>
    <dbReference type="NCBI Taxonomy" id="3494"/>
    <lineage>
        <taxon>Eukaryota</taxon>
        <taxon>Viridiplantae</taxon>
        <taxon>Streptophyta</taxon>
        <taxon>Embryophyta</taxon>
        <taxon>Tracheophyta</taxon>
        <taxon>Spermatophyta</taxon>
        <taxon>Magnoliopsida</taxon>
        <taxon>eudicotyledons</taxon>
        <taxon>Gunneridae</taxon>
        <taxon>Pentapetalae</taxon>
        <taxon>rosids</taxon>
        <taxon>fabids</taxon>
        <taxon>Rosales</taxon>
        <taxon>Moraceae</taxon>
        <taxon>Ficeae</taxon>
        <taxon>Ficus</taxon>
    </lineage>
</organism>
<keyword evidence="9" id="KW-0249">Electron transport</keyword>
<dbReference type="EC" id="1.16.1.7" evidence="16"/>
<dbReference type="CDD" id="cd06186">
    <property type="entry name" value="NOX_Duox_like_FAD_NADP"/>
    <property type="match status" value="1"/>
</dbReference>
<dbReference type="Pfam" id="PF08022">
    <property type="entry name" value="FAD_binding_8"/>
    <property type="match status" value="1"/>
</dbReference>
<evidence type="ECO:0000256" key="2">
    <source>
        <dbReference type="ARBA" id="ARBA00004141"/>
    </source>
</evidence>
<evidence type="ECO:0000313" key="20">
    <source>
        <dbReference type="Proteomes" id="UP001187192"/>
    </source>
</evidence>
<dbReference type="SFLD" id="SFLDS00052">
    <property type="entry name" value="Ferric_Reductase_Domain"/>
    <property type="match status" value="1"/>
</dbReference>
<dbReference type="PROSITE" id="PS51384">
    <property type="entry name" value="FAD_FR"/>
    <property type="match status" value="1"/>
</dbReference>
<dbReference type="Pfam" id="PF08030">
    <property type="entry name" value="NAD_binding_6"/>
    <property type="match status" value="1"/>
</dbReference>
<dbReference type="FunFam" id="3.40.50.80:FF:000039">
    <property type="entry name" value="Ferric reduction oxidase 3"/>
    <property type="match status" value="1"/>
</dbReference>
<evidence type="ECO:0000256" key="8">
    <source>
        <dbReference type="ARBA" id="ARBA00022827"/>
    </source>
</evidence>
<keyword evidence="13" id="KW-0406">Ion transport</keyword>
<name>A0AA87ZYB4_FICCA</name>
<dbReference type="InterPro" id="IPR000778">
    <property type="entry name" value="Cyt_b245_heavy_chain"/>
</dbReference>
<dbReference type="PANTHER" id="PTHR11972">
    <property type="entry name" value="NADPH OXIDASE"/>
    <property type="match status" value="1"/>
</dbReference>
<evidence type="ECO:0000256" key="9">
    <source>
        <dbReference type="ARBA" id="ARBA00022982"/>
    </source>
</evidence>
<sequence length="720" mass="81556">MKKLKLALLLFVIMVFVGYILIWIMMPTNTFYLHWLPQIQVKTNSTYFGQQGANILVYTFPILFIATLGCLYLHISKKIDENNSESITDNVYFASWTRPVLVKGPLGIVSWMELSFLAMFIALLVWSFSSYLHGMFANINQQAAQMRETVWEAKLKSSALMLGLVGNICLAFLFFPVTRGSSILQLLGLTSESSIKYHIWLGHTAMTLFTAHSLCSIIFWCSTNQISEMLKWDNIGISNVAGEVAMLAGLVMWGTSFARIRRKIFELFFYAHHLYIVFVVFFVFHVGFSYSCIILPGFYLFLIDRYLRFLQSQQRIRMVSARVLPCQAVELNFSKCPGLSYSPRSILFLNVPAISKLQWHPFTVTSSSNLDPEKLSVVVKSEGSWSHNLYDMLSSSPPIDHLKISIEGPYGPVSSSTDFLRHETLVMVSGGSGITPFISVIRELLFRANKAPGKSPSILLVCTFKKSLDLAMLDLILPVSGTNFDISSLQLQIEAYVTREKQPPTENSKIPQTIWFKPDALDVPVSAILGQNNWLWLAVIVSASCIIFLLLIGVLTRYYIYPIDHNSNLTYSFSSKSALNMLFVCISIATTATMVFLWNKKQNANETRQIQNVNMSSPMNTPPSAWFCDAERELESLPHQSLVQATTIHYGTRPDLKSKSFLKPKVTLLAKDSLFERVFKKHKYRRNIVGVQKLERRGSCKRPEEDEARSGCNMLSWLGK</sequence>
<dbReference type="InterPro" id="IPR013112">
    <property type="entry name" value="FAD-bd_8"/>
</dbReference>
<keyword evidence="10 17" id="KW-1133">Transmembrane helix</keyword>
<dbReference type="PANTHER" id="PTHR11972:SF41">
    <property type="entry name" value="FERRIC REDUCTION OXIDASE 2"/>
    <property type="match status" value="1"/>
</dbReference>
<evidence type="ECO:0000313" key="19">
    <source>
        <dbReference type="EMBL" id="GMN44553.1"/>
    </source>
</evidence>
<evidence type="ECO:0000256" key="15">
    <source>
        <dbReference type="ARBA" id="ARBA00050970"/>
    </source>
</evidence>
<dbReference type="GO" id="GO:0140618">
    <property type="term" value="F:ferric-chelate reductase (NADH) activity"/>
    <property type="evidence" value="ECO:0007669"/>
    <property type="project" value="UniProtKB-EC"/>
</dbReference>
<evidence type="ECO:0000256" key="14">
    <source>
        <dbReference type="ARBA" id="ARBA00023136"/>
    </source>
</evidence>
<evidence type="ECO:0000256" key="7">
    <source>
        <dbReference type="ARBA" id="ARBA00022723"/>
    </source>
</evidence>
<keyword evidence="4" id="KW-0813">Transport</keyword>
<dbReference type="Pfam" id="PF01794">
    <property type="entry name" value="Ferric_reduct"/>
    <property type="match status" value="1"/>
</dbReference>
<dbReference type="GO" id="GO:0006811">
    <property type="term" value="P:monoatomic ion transport"/>
    <property type="evidence" value="ECO:0007669"/>
    <property type="project" value="UniProtKB-KW"/>
</dbReference>
<comment type="subcellular location">
    <subcellularLocation>
        <location evidence="2">Membrane</location>
        <topology evidence="2">Multi-pass membrane protein</topology>
    </subcellularLocation>
</comment>
<evidence type="ECO:0000256" key="6">
    <source>
        <dbReference type="ARBA" id="ARBA00022692"/>
    </source>
</evidence>
<evidence type="ECO:0000256" key="11">
    <source>
        <dbReference type="ARBA" id="ARBA00023002"/>
    </source>
</evidence>
<evidence type="ECO:0000256" key="10">
    <source>
        <dbReference type="ARBA" id="ARBA00022989"/>
    </source>
</evidence>
<dbReference type="GO" id="GO:0046872">
    <property type="term" value="F:metal ion binding"/>
    <property type="evidence" value="ECO:0007669"/>
    <property type="project" value="UniProtKB-KW"/>
</dbReference>
<keyword evidence="14 17" id="KW-0472">Membrane</keyword>
<evidence type="ECO:0000256" key="12">
    <source>
        <dbReference type="ARBA" id="ARBA00023004"/>
    </source>
</evidence>
<evidence type="ECO:0000256" key="17">
    <source>
        <dbReference type="SAM" id="Phobius"/>
    </source>
</evidence>
<protein>
    <recommendedName>
        <fullName evidence="16">ferric-chelate reductase (NADH)</fullName>
        <ecNumber evidence="16">1.16.1.7</ecNumber>
    </recommendedName>
</protein>
<feature type="transmembrane region" description="Helical" evidence="17">
    <location>
        <begin position="580"/>
        <end position="598"/>
    </location>
</feature>
<evidence type="ECO:0000256" key="4">
    <source>
        <dbReference type="ARBA" id="ARBA00022448"/>
    </source>
</evidence>
<keyword evidence="6 17" id="KW-0812">Transmembrane</keyword>
<evidence type="ECO:0000256" key="1">
    <source>
        <dbReference type="ARBA" id="ARBA00001974"/>
    </source>
</evidence>
<keyword evidence="8" id="KW-0274">FAD</keyword>
<feature type="transmembrane region" description="Helical" evidence="17">
    <location>
        <begin position="288"/>
        <end position="307"/>
    </location>
</feature>
<evidence type="ECO:0000256" key="16">
    <source>
        <dbReference type="ARBA" id="ARBA00066905"/>
    </source>
</evidence>
<dbReference type="InterPro" id="IPR013130">
    <property type="entry name" value="Fe3_Rdtase_TM_dom"/>
</dbReference>
<feature type="transmembrane region" description="Helical" evidence="17">
    <location>
        <begin position="55"/>
        <end position="75"/>
    </location>
</feature>
<proteinExistence type="inferred from homology"/>
<feature type="transmembrane region" description="Helical" evidence="17">
    <location>
        <begin position="199"/>
        <end position="220"/>
    </location>
</feature>
<feature type="transmembrane region" description="Helical" evidence="17">
    <location>
        <begin position="159"/>
        <end position="178"/>
    </location>
</feature>
<evidence type="ECO:0000256" key="13">
    <source>
        <dbReference type="ARBA" id="ARBA00023065"/>
    </source>
</evidence>
<dbReference type="AlphaFoldDB" id="A0AA87ZYB4"/>
<comment type="catalytic activity">
    <reaction evidence="15">
        <text>2 a Fe(II)-siderophore + NAD(+) + H(+) = 2 a Fe(III)-siderophore + NADH</text>
        <dbReference type="Rhea" id="RHEA:15061"/>
        <dbReference type="Rhea" id="RHEA-COMP:11342"/>
        <dbReference type="Rhea" id="RHEA-COMP:11344"/>
        <dbReference type="ChEBI" id="CHEBI:15378"/>
        <dbReference type="ChEBI" id="CHEBI:29033"/>
        <dbReference type="ChEBI" id="CHEBI:29034"/>
        <dbReference type="ChEBI" id="CHEBI:57540"/>
        <dbReference type="ChEBI" id="CHEBI:57945"/>
        <dbReference type="EC" id="1.16.1.7"/>
    </reaction>
</comment>
<evidence type="ECO:0000259" key="18">
    <source>
        <dbReference type="PROSITE" id="PS51384"/>
    </source>
</evidence>
<dbReference type="SFLD" id="SFLDG01168">
    <property type="entry name" value="Ferric_reductase_subgroup_(FRE"/>
    <property type="match status" value="1"/>
</dbReference>
<evidence type="ECO:0000256" key="3">
    <source>
        <dbReference type="ARBA" id="ARBA00006278"/>
    </source>
</evidence>
<dbReference type="InterPro" id="IPR039261">
    <property type="entry name" value="FNR_nucleotide-bd"/>
</dbReference>
<gene>
    <name evidence="19" type="ORF">TIFTF001_013744</name>
</gene>
<keyword evidence="7" id="KW-0479">Metal-binding</keyword>
<keyword evidence="11" id="KW-0560">Oxidoreductase</keyword>
<dbReference type="Gene3D" id="3.40.50.80">
    <property type="entry name" value="Nucleotide-binding domain of ferredoxin-NADP reductase (FNR) module"/>
    <property type="match status" value="1"/>
</dbReference>
<dbReference type="GO" id="GO:0005886">
    <property type="term" value="C:plasma membrane"/>
    <property type="evidence" value="ECO:0007669"/>
    <property type="project" value="TreeGrafter"/>
</dbReference>
<evidence type="ECO:0000256" key="5">
    <source>
        <dbReference type="ARBA" id="ARBA00022630"/>
    </source>
</evidence>
<feature type="transmembrane region" description="Helical" evidence="17">
    <location>
        <begin position="7"/>
        <end position="26"/>
    </location>
</feature>
<feature type="transmembrane region" description="Helical" evidence="17">
    <location>
        <begin position="108"/>
        <end position="128"/>
    </location>
</feature>
<feature type="transmembrane region" description="Helical" evidence="17">
    <location>
        <begin position="240"/>
        <end position="257"/>
    </location>
</feature>